<sequence>MFLSCILILTACASNVENTASPQETPTFYEEELLPSLTYTLAVHRQENDEWVDPAASGKVEKGEIIRLTATVTNTGENDYTFHGNPCDSELFVALHKDGKKIAGSGNITPDACIEPQLTHTLRAGAELAASGEFDLSKAEPGVYTISASYAKETFEKEIEVIESNK</sequence>
<dbReference type="AlphaFoldDB" id="A0A0F5I7X6"/>
<accession>A0A0F5I7X6</accession>
<dbReference type="Proteomes" id="UP000031563">
    <property type="component" value="Unassembled WGS sequence"/>
</dbReference>
<evidence type="ECO:0000313" key="2">
    <source>
        <dbReference type="Proteomes" id="UP000031563"/>
    </source>
</evidence>
<proteinExistence type="predicted"/>
<reference evidence="1" key="1">
    <citation type="submission" date="2015-02" db="EMBL/GenBank/DDBJ databases">
        <title>Genome Assembly of Bacillaceae bacterium MTCC 8252.</title>
        <authorList>
            <person name="Verma A."/>
            <person name="Khatri I."/>
            <person name="Mual P."/>
            <person name="Subramanian S."/>
            <person name="Krishnamurthi S."/>
        </authorList>
    </citation>
    <scope>NUCLEOTIDE SEQUENCE [LARGE SCALE GENOMIC DNA]</scope>
    <source>
        <strain evidence="1">MTCC 8252</strain>
    </source>
</reference>
<protein>
    <recommendedName>
        <fullName evidence="3">Intracellular proteinase inhibitor BsuPI domain-containing protein</fullName>
    </recommendedName>
</protein>
<keyword evidence="2" id="KW-1185">Reference proteome</keyword>
<gene>
    <name evidence="1" type="ORF">QY95_00618</name>
</gene>
<evidence type="ECO:0000313" key="1">
    <source>
        <dbReference type="EMBL" id="KKB41616.1"/>
    </source>
</evidence>
<dbReference type="EMBL" id="JWIR02000020">
    <property type="protein sequence ID" value="KKB41616.1"/>
    <property type="molecule type" value="Genomic_DNA"/>
</dbReference>
<dbReference type="OrthoDB" id="9974974at2"/>
<evidence type="ECO:0008006" key="3">
    <source>
        <dbReference type="Google" id="ProtNLM"/>
    </source>
</evidence>
<name>A0A0F5I7X6_BACTR</name>
<comment type="caution">
    <text evidence="1">The sequence shown here is derived from an EMBL/GenBank/DDBJ whole genome shotgun (WGS) entry which is preliminary data.</text>
</comment>
<organism evidence="1 2">
    <name type="scientific">Bacillus thermotolerans</name>
    <name type="common">Quasibacillus thermotolerans</name>
    <dbReference type="NCBI Taxonomy" id="1221996"/>
    <lineage>
        <taxon>Bacteria</taxon>
        <taxon>Bacillati</taxon>
        <taxon>Bacillota</taxon>
        <taxon>Bacilli</taxon>
        <taxon>Bacillales</taxon>
        <taxon>Bacillaceae</taxon>
        <taxon>Bacillus</taxon>
    </lineage>
</organism>
<dbReference type="RefSeq" id="WP_040037680.1">
    <property type="nucleotide sequence ID" value="NZ_JWIQ02000067.1"/>
</dbReference>
<dbReference type="STRING" id="1221996.QY95_00618"/>